<dbReference type="KEGG" id="ppsc:EHS13_20025"/>
<reference evidence="2" key="1">
    <citation type="submission" date="2018-11" db="EMBL/GenBank/DDBJ databases">
        <title>Complete genome sequence of Paenibacillus sp. ML311-T8.</title>
        <authorList>
            <person name="Nam Y.-D."/>
            <person name="Kang J."/>
            <person name="Chung W.-H."/>
            <person name="Park Y.S."/>
        </authorList>
    </citation>
    <scope>NUCLEOTIDE SEQUENCE [LARGE SCALE GENOMIC DNA]</scope>
    <source>
        <strain evidence="2">ML311-T8</strain>
    </source>
</reference>
<protein>
    <submittedName>
        <fullName evidence="1">Uncharacterized protein</fullName>
    </submittedName>
</protein>
<evidence type="ECO:0000313" key="1">
    <source>
        <dbReference type="EMBL" id="QGQ97008.1"/>
    </source>
</evidence>
<dbReference type="Proteomes" id="UP000426246">
    <property type="component" value="Chromosome"/>
</dbReference>
<gene>
    <name evidence="1" type="ORF">EHS13_20025</name>
</gene>
<dbReference type="RefSeq" id="WP_155702106.1">
    <property type="nucleotide sequence ID" value="NZ_CP034235.1"/>
</dbReference>
<sequence length="108" mass="12271">MENRIFSNHPGSTLSKLLTLQAELVIKAKDPERGMYEIDQYQLYVHVIDVIIKNSTSERELESQYINTKNNLSTLKMVLNASKLIFAEEVELGGLSVPNEKGQISFAW</sequence>
<proteinExistence type="predicted"/>
<organism evidence="1 2">
    <name type="scientific">Paenibacillus psychroresistens</name>
    <dbReference type="NCBI Taxonomy" id="1778678"/>
    <lineage>
        <taxon>Bacteria</taxon>
        <taxon>Bacillati</taxon>
        <taxon>Bacillota</taxon>
        <taxon>Bacilli</taxon>
        <taxon>Bacillales</taxon>
        <taxon>Paenibacillaceae</taxon>
        <taxon>Paenibacillus</taxon>
    </lineage>
</organism>
<keyword evidence="2" id="KW-1185">Reference proteome</keyword>
<dbReference type="EMBL" id="CP034235">
    <property type="protein sequence ID" value="QGQ97008.1"/>
    <property type="molecule type" value="Genomic_DNA"/>
</dbReference>
<name>A0A6B8RNW8_9BACL</name>
<evidence type="ECO:0000313" key="2">
    <source>
        <dbReference type="Proteomes" id="UP000426246"/>
    </source>
</evidence>
<accession>A0A6B8RNW8</accession>
<dbReference type="AlphaFoldDB" id="A0A6B8RNW8"/>